<organism evidence="2 3">
    <name type="scientific">Brassica carinata</name>
    <name type="common">Ethiopian mustard</name>
    <name type="synonym">Abyssinian cabbage</name>
    <dbReference type="NCBI Taxonomy" id="52824"/>
    <lineage>
        <taxon>Eukaryota</taxon>
        <taxon>Viridiplantae</taxon>
        <taxon>Streptophyta</taxon>
        <taxon>Embryophyta</taxon>
        <taxon>Tracheophyta</taxon>
        <taxon>Spermatophyta</taxon>
        <taxon>Magnoliopsida</taxon>
        <taxon>eudicotyledons</taxon>
        <taxon>Gunneridae</taxon>
        <taxon>Pentapetalae</taxon>
        <taxon>rosids</taxon>
        <taxon>malvids</taxon>
        <taxon>Brassicales</taxon>
        <taxon>Brassicaceae</taxon>
        <taxon>Brassiceae</taxon>
        <taxon>Brassica</taxon>
    </lineage>
</organism>
<reference evidence="2 3" key="1">
    <citation type="submission" date="2020-02" db="EMBL/GenBank/DDBJ databases">
        <authorList>
            <person name="Ma Q."/>
            <person name="Huang Y."/>
            <person name="Song X."/>
            <person name="Pei D."/>
        </authorList>
    </citation>
    <scope>NUCLEOTIDE SEQUENCE [LARGE SCALE GENOMIC DNA]</scope>
    <source>
        <strain evidence="2">Sxm20200214</strain>
        <tissue evidence="2">Leaf</tissue>
    </source>
</reference>
<evidence type="ECO:0000313" key="3">
    <source>
        <dbReference type="Proteomes" id="UP000886595"/>
    </source>
</evidence>
<comment type="caution">
    <text evidence="2">The sequence shown here is derived from an EMBL/GenBank/DDBJ whole genome shotgun (WGS) entry which is preliminary data.</text>
</comment>
<gene>
    <name evidence="2" type="ORF">Bca52824_017382</name>
</gene>
<dbReference type="EMBL" id="JAAMPC010000004">
    <property type="protein sequence ID" value="KAG2314260.1"/>
    <property type="molecule type" value="Genomic_DNA"/>
</dbReference>
<evidence type="ECO:0000256" key="1">
    <source>
        <dbReference type="SAM" id="MobiDB-lite"/>
    </source>
</evidence>
<accession>A0A8X8AW68</accession>
<dbReference type="Proteomes" id="UP000886595">
    <property type="component" value="Unassembled WGS sequence"/>
</dbReference>
<sequence>MDCDGDDLFGQDLMELEEGALQSAPVADTIELPKKERARGSYSATGDPVAEAKNRRSLGNIGNIASFPGVEAGKLNLPLTCNFRAHLLENANKKQINVTKRPEAVQKKARAVVKPQPSSLTK</sequence>
<proteinExistence type="predicted"/>
<feature type="region of interest" description="Disordered" evidence="1">
    <location>
        <begin position="101"/>
        <end position="122"/>
    </location>
</feature>
<name>A0A8X8AW68_BRACI</name>
<protein>
    <submittedName>
        <fullName evidence="2">Uncharacterized protein</fullName>
    </submittedName>
</protein>
<dbReference type="AlphaFoldDB" id="A0A8X8AW68"/>
<evidence type="ECO:0000313" key="2">
    <source>
        <dbReference type="EMBL" id="KAG2314260.1"/>
    </source>
</evidence>
<keyword evidence="3" id="KW-1185">Reference proteome</keyword>